<gene>
    <name evidence="2" type="ORF">ISE1_2003</name>
    <name evidence="3" type="ORF">ISE2_2039</name>
</gene>
<dbReference type="EMBL" id="CAADIM010000012">
    <property type="protein sequence ID" value="VFR72578.1"/>
    <property type="molecule type" value="Genomic_DNA"/>
</dbReference>
<evidence type="ECO:0000313" key="3">
    <source>
        <dbReference type="EMBL" id="VFR90076.1"/>
    </source>
</evidence>
<protein>
    <recommendedName>
        <fullName evidence="1">Lysozyme inhibitor LprI-like N-terminal domain-containing protein</fullName>
    </recommendedName>
</protein>
<organism evidence="2">
    <name type="scientific">plant metagenome</name>
    <dbReference type="NCBI Taxonomy" id="1297885"/>
    <lineage>
        <taxon>unclassified sequences</taxon>
        <taxon>metagenomes</taxon>
        <taxon>organismal metagenomes</taxon>
    </lineage>
</organism>
<evidence type="ECO:0000313" key="2">
    <source>
        <dbReference type="EMBL" id="VFR72578.1"/>
    </source>
</evidence>
<feature type="domain" description="Lysozyme inhibitor LprI-like N-terminal" evidence="1">
    <location>
        <begin position="30"/>
        <end position="106"/>
    </location>
</feature>
<proteinExistence type="predicted"/>
<dbReference type="Gene3D" id="1.20.1270.180">
    <property type="match status" value="1"/>
</dbReference>
<accession>A0A484TCF8</accession>
<dbReference type="Pfam" id="PF07007">
    <property type="entry name" value="LprI"/>
    <property type="match status" value="1"/>
</dbReference>
<sequence length="116" mass="12675">MQATAAPPTHDYANQYDNCLTNAGGINNGTVEACSSSVDAEVKREMNATYGRLHARLKAQSPGDADKLEDTQMAWLAYRNGQCSLATTYVGSPMHGYCPMMLNIQRLEDLREMAGQ</sequence>
<dbReference type="AlphaFoldDB" id="A0A484TCF8"/>
<reference evidence="2" key="1">
    <citation type="submission" date="2019-03" db="EMBL/GenBank/DDBJ databases">
        <authorList>
            <person name="Danneels B."/>
        </authorList>
    </citation>
    <scope>NUCLEOTIDE SEQUENCE</scope>
</reference>
<evidence type="ECO:0000259" key="1">
    <source>
        <dbReference type="Pfam" id="PF07007"/>
    </source>
</evidence>
<name>A0A484TCF8_9ZZZZ</name>
<dbReference type="InterPro" id="IPR009739">
    <property type="entry name" value="LprI-like_N"/>
</dbReference>
<dbReference type="EMBL" id="CAADIN010000019">
    <property type="protein sequence ID" value="VFR90076.1"/>
    <property type="molecule type" value="Genomic_DNA"/>
</dbReference>